<reference evidence="4 5" key="1">
    <citation type="submission" date="2018-11" db="EMBL/GenBank/DDBJ databases">
        <authorList>
            <person name="Zhou Z."/>
            <person name="Wang G."/>
        </authorList>
    </citation>
    <scope>NUCLEOTIDE SEQUENCE [LARGE SCALE GENOMIC DNA]</scope>
    <source>
        <strain evidence="4 5">KCTC52004</strain>
    </source>
</reference>
<dbReference type="CDD" id="cd04301">
    <property type="entry name" value="NAT_SF"/>
    <property type="match status" value="1"/>
</dbReference>
<evidence type="ECO:0000259" key="3">
    <source>
        <dbReference type="PROSITE" id="PS51186"/>
    </source>
</evidence>
<dbReference type="PANTHER" id="PTHR43877:SF1">
    <property type="entry name" value="ACETYLTRANSFERASE"/>
    <property type="match status" value="1"/>
</dbReference>
<comment type="caution">
    <text evidence="4">The sequence shown here is derived from an EMBL/GenBank/DDBJ whole genome shotgun (WGS) entry which is preliminary data.</text>
</comment>
<proteinExistence type="predicted"/>
<dbReference type="PANTHER" id="PTHR43877">
    <property type="entry name" value="AMINOALKYLPHOSPHONATE N-ACETYLTRANSFERASE-RELATED-RELATED"/>
    <property type="match status" value="1"/>
</dbReference>
<evidence type="ECO:0000256" key="2">
    <source>
        <dbReference type="ARBA" id="ARBA00023315"/>
    </source>
</evidence>
<dbReference type="InterPro" id="IPR050832">
    <property type="entry name" value="Bact_Acetyltransf"/>
</dbReference>
<name>A0A3P1C1W2_9BACT</name>
<protein>
    <submittedName>
        <fullName evidence="4">GNAT family N-acetyltransferase</fullName>
    </submittedName>
</protein>
<dbReference type="InterPro" id="IPR016181">
    <property type="entry name" value="Acyl_CoA_acyltransferase"/>
</dbReference>
<keyword evidence="5" id="KW-1185">Reference proteome</keyword>
<sequence length="140" mass="16306">MLIRQIKPEETYTLRHKVLWPDKPFAYVILNEDAEGQHFGAFRDEDLMAVISLFEENGVARFRKFATRPDCQRQGIGMRLLDRVIEEARKLGAHTLWCDARLSAATFYQRFGMEPEGAVFYKGEIPYSKYVLKLTDKNVD</sequence>
<dbReference type="Pfam" id="PF00583">
    <property type="entry name" value="Acetyltransf_1"/>
    <property type="match status" value="1"/>
</dbReference>
<dbReference type="PROSITE" id="PS51186">
    <property type="entry name" value="GNAT"/>
    <property type="match status" value="1"/>
</dbReference>
<organism evidence="4 5">
    <name type="scientific">Larkinella rosea</name>
    <dbReference type="NCBI Taxonomy" id="2025312"/>
    <lineage>
        <taxon>Bacteria</taxon>
        <taxon>Pseudomonadati</taxon>
        <taxon>Bacteroidota</taxon>
        <taxon>Cytophagia</taxon>
        <taxon>Cytophagales</taxon>
        <taxon>Spirosomataceae</taxon>
        <taxon>Larkinella</taxon>
    </lineage>
</organism>
<gene>
    <name evidence="4" type="ORF">EHT25_06220</name>
</gene>
<dbReference type="OrthoDB" id="1178186at2"/>
<dbReference type="GO" id="GO:0016747">
    <property type="term" value="F:acyltransferase activity, transferring groups other than amino-acyl groups"/>
    <property type="evidence" value="ECO:0007669"/>
    <property type="project" value="InterPro"/>
</dbReference>
<dbReference type="Proteomes" id="UP000271925">
    <property type="component" value="Unassembled WGS sequence"/>
</dbReference>
<evidence type="ECO:0000313" key="5">
    <source>
        <dbReference type="Proteomes" id="UP000271925"/>
    </source>
</evidence>
<dbReference type="InterPro" id="IPR000182">
    <property type="entry name" value="GNAT_dom"/>
</dbReference>
<dbReference type="SUPFAM" id="SSF55729">
    <property type="entry name" value="Acyl-CoA N-acyltransferases (Nat)"/>
    <property type="match status" value="1"/>
</dbReference>
<dbReference type="RefSeq" id="WP_124872275.1">
    <property type="nucleotide sequence ID" value="NZ_RQJO01000007.1"/>
</dbReference>
<evidence type="ECO:0000313" key="4">
    <source>
        <dbReference type="EMBL" id="RRB07371.1"/>
    </source>
</evidence>
<keyword evidence="1 4" id="KW-0808">Transferase</keyword>
<feature type="domain" description="N-acetyltransferase" evidence="3">
    <location>
        <begin position="1"/>
        <end position="137"/>
    </location>
</feature>
<evidence type="ECO:0000256" key="1">
    <source>
        <dbReference type="ARBA" id="ARBA00022679"/>
    </source>
</evidence>
<dbReference type="EMBL" id="RQJO01000007">
    <property type="protein sequence ID" value="RRB07371.1"/>
    <property type="molecule type" value="Genomic_DNA"/>
</dbReference>
<keyword evidence="2" id="KW-0012">Acyltransferase</keyword>
<accession>A0A3P1C1W2</accession>
<dbReference type="AlphaFoldDB" id="A0A3P1C1W2"/>
<dbReference type="Gene3D" id="3.40.630.30">
    <property type="match status" value="1"/>
</dbReference>